<reference evidence="1 2" key="1">
    <citation type="journal article" date="2021" name="Elife">
        <title>Chloroplast acquisition without the gene transfer in kleptoplastic sea slugs, Plakobranchus ocellatus.</title>
        <authorList>
            <person name="Maeda T."/>
            <person name="Takahashi S."/>
            <person name="Yoshida T."/>
            <person name="Shimamura S."/>
            <person name="Takaki Y."/>
            <person name="Nagai Y."/>
            <person name="Toyoda A."/>
            <person name="Suzuki Y."/>
            <person name="Arimoto A."/>
            <person name="Ishii H."/>
            <person name="Satoh N."/>
            <person name="Nishiyama T."/>
            <person name="Hasebe M."/>
            <person name="Maruyama T."/>
            <person name="Minagawa J."/>
            <person name="Obokata J."/>
            <person name="Shigenobu S."/>
        </authorList>
    </citation>
    <scope>NUCLEOTIDE SEQUENCE [LARGE SCALE GENOMIC DNA]</scope>
</reference>
<evidence type="ECO:0000313" key="2">
    <source>
        <dbReference type="Proteomes" id="UP000762676"/>
    </source>
</evidence>
<organism evidence="1 2">
    <name type="scientific">Elysia marginata</name>
    <dbReference type="NCBI Taxonomy" id="1093978"/>
    <lineage>
        <taxon>Eukaryota</taxon>
        <taxon>Metazoa</taxon>
        <taxon>Spiralia</taxon>
        <taxon>Lophotrochozoa</taxon>
        <taxon>Mollusca</taxon>
        <taxon>Gastropoda</taxon>
        <taxon>Heterobranchia</taxon>
        <taxon>Euthyneura</taxon>
        <taxon>Panpulmonata</taxon>
        <taxon>Sacoglossa</taxon>
        <taxon>Placobranchoidea</taxon>
        <taxon>Plakobranchidae</taxon>
        <taxon>Elysia</taxon>
    </lineage>
</organism>
<protein>
    <submittedName>
        <fullName evidence="1">Uncharacterized protein</fullName>
    </submittedName>
</protein>
<evidence type="ECO:0000313" key="1">
    <source>
        <dbReference type="EMBL" id="GFR71375.1"/>
    </source>
</evidence>
<keyword evidence="2" id="KW-1185">Reference proteome</keyword>
<dbReference type="Proteomes" id="UP000762676">
    <property type="component" value="Unassembled WGS sequence"/>
</dbReference>
<comment type="caution">
    <text evidence="1">The sequence shown here is derived from an EMBL/GenBank/DDBJ whole genome shotgun (WGS) entry which is preliminary data.</text>
</comment>
<proteinExistence type="predicted"/>
<dbReference type="EMBL" id="BMAT01007789">
    <property type="protein sequence ID" value="GFR71375.1"/>
    <property type="molecule type" value="Genomic_DNA"/>
</dbReference>
<gene>
    <name evidence="1" type="ORF">ElyMa_003811100</name>
</gene>
<name>A0AAV4FG84_9GAST</name>
<dbReference type="AlphaFoldDB" id="A0AAV4FG84"/>
<sequence>MKSSSYKPFAVLTGWNIQTVLYKNPFSFITLNNKSLDEYQVRTEMLRIEDVNLEKVGYESNAKTQAGEPIQVLCDNTKTTLNELLHAGGNRFLTELDNTDR</sequence>
<accession>A0AAV4FG84</accession>